<evidence type="ECO:0000313" key="3">
    <source>
        <dbReference type="Proteomes" id="UP000799778"/>
    </source>
</evidence>
<reference evidence="2" key="1">
    <citation type="journal article" date="2020" name="Stud. Mycol.">
        <title>101 Dothideomycetes genomes: a test case for predicting lifestyles and emergence of pathogens.</title>
        <authorList>
            <person name="Haridas S."/>
            <person name="Albert R."/>
            <person name="Binder M."/>
            <person name="Bloem J."/>
            <person name="Labutti K."/>
            <person name="Salamov A."/>
            <person name="Andreopoulos B."/>
            <person name="Baker S."/>
            <person name="Barry K."/>
            <person name="Bills G."/>
            <person name="Bluhm B."/>
            <person name="Cannon C."/>
            <person name="Castanera R."/>
            <person name="Culley D."/>
            <person name="Daum C."/>
            <person name="Ezra D."/>
            <person name="Gonzalez J."/>
            <person name="Henrissat B."/>
            <person name="Kuo A."/>
            <person name="Liang C."/>
            <person name="Lipzen A."/>
            <person name="Lutzoni F."/>
            <person name="Magnuson J."/>
            <person name="Mondo S."/>
            <person name="Nolan M."/>
            <person name="Ohm R."/>
            <person name="Pangilinan J."/>
            <person name="Park H.-J."/>
            <person name="Ramirez L."/>
            <person name="Alfaro M."/>
            <person name="Sun H."/>
            <person name="Tritt A."/>
            <person name="Yoshinaga Y."/>
            <person name="Zwiers L.-H."/>
            <person name="Turgeon B."/>
            <person name="Goodwin S."/>
            <person name="Spatafora J."/>
            <person name="Crous P."/>
            <person name="Grigoriev I."/>
        </authorList>
    </citation>
    <scope>NUCLEOTIDE SEQUENCE</scope>
    <source>
        <strain evidence="2">CBS 175.79</strain>
    </source>
</reference>
<name>A0A6A5XMU1_9PLEO</name>
<protein>
    <submittedName>
        <fullName evidence="2">Uncharacterized protein</fullName>
    </submittedName>
</protein>
<dbReference type="Proteomes" id="UP000799778">
    <property type="component" value="Unassembled WGS sequence"/>
</dbReference>
<dbReference type="GeneID" id="54279338"/>
<feature type="compositionally biased region" description="Polar residues" evidence="1">
    <location>
        <begin position="48"/>
        <end position="58"/>
    </location>
</feature>
<evidence type="ECO:0000313" key="2">
    <source>
        <dbReference type="EMBL" id="KAF2014189.1"/>
    </source>
</evidence>
<dbReference type="RefSeq" id="XP_033382528.1">
    <property type="nucleotide sequence ID" value="XM_033521941.1"/>
</dbReference>
<keyword evidence="3" id="KW-1185">Reference proteome</keyword>
<sequence length="123" mass="13707">MQKAGIGAGQQKTCWTTQNVLDSRNRAARQKSCSKTDIVQQDRHRAARQTSCSKTDIVQQDRHRAARQMSCSTTENVQHSRKDAVGSDTPWTWGPSRCLAWVLQVLPRDMGTLALPRMAADGI</sequence>
<feature type="region of interest" description="Disordered" evidence="1">
    <location>
        <begin position="32"/>
        <end position="89"/>
    </location>
</feature>
<evidence type="ECO:0000256" key="1">
    <source>
        <dbReference type="SAM" id="MobiDB-lite"/>
    </source>
</evidence>
<organism evidence="2 3">
    <name type="scientific">Aaosphaeria arxii CBS 175.79</name>
    <dbReference type="NCBI Taxonomy" id="1450172"/>
    <lineage>
        <taxon>Eukaryota</taxon>
        <taxon>Fungi</taxon>
        <taxon>Dikarya</taxon>
        <taxon>Ascomycota</taxon>
        <taxon>Pezizomycotina</taxon>
        <taxon>Dothideomycetes</taxon>
        <taxon>Pleosporomycetidae</taxon>
        <taxon>Pleosporales</taxon>
        <taxon>Pleosporales incertae sedis</taxon>
        <taxon>Aaosphaeria</taxon>
    </lineage>
</organism>
<dbReference type="AlphaFoldDB" id="A0A6A5XMU1"/>
<proteinExistence type="predicted"/>
<accession>A0A6A5XMU1</accession>
<dbReference type="EMBL" id="ML978070">
    <property type="protein sequence ID" value="KAF2014189.1"/>
    <property type="molecule type" value="Genomic_DNA"/>
</dbReference>
<gene>
    <name evidence="2" type="ORF">BU24DRAFT_211599</name>
</gene>